<dbReference type="InterPro" id="IPR027417">
    <property type="entry name" value="P-loop_NTPase"/>
</dbReference>
<dbReference type="Pfam" id="PF24883">
    <property type="entry name" value="NPHP3_N"/>
    <property type="match status" value="1"/>
</dbReference>
<feature type="repeat" description="ANK" evidence="2">
    <location>
        <begin position="954"/>
        <end position="978"/>
    </location>
</feature>
<dbReference type="SUPFAM" id="SSF48403">
    <property type="entry name" value="Ankyrin repeat"/>
    <property type="match status" value="1"/>
</dbReference>
<dbReference type="InterPro" id="IPR036770">
    <property type="entry name" value="Ankyrin_rpt-contain_sf"/>
</dbReference>
<dbReference type="InterPro" id="IPR002110">
    <property type="entry name" value="Ankyrin_rpt"/>
</dbReference>
<feature type="domain" description="Nephrocystin 3-like N-terminal" evidence="4">
    <location>
        <begin position="404"/>
        <end position="563"/>
    </location>
</feature>
<dbReference type="KEGG" id="apuu:APUU_60843S"/>
<dbReference type="InterPro" id="IPR035994">
    <property type="entry name" value="Nucleoside_phosphorylase_sf"/>
</dbReference>
<dbReference type="AlphaFoldDB" id="A0A7R7XU60"/>
<evidence type="ECO:0000313" key="5">
    <source>
        <dbReference type="EMBL" id="BCS27795.1"/>
    </source>
</evidence>
<keyword evidence="1" id="KW-0677">Repeat</keyword>
<dbReference type="Gene3D" id="3.40.50.300">
    <property type="entry name" value="P-loop containing nucleotide triphosphate hydrolases"/>
    <property type="match status" value="1"/>
</dbReference>
<evidence type="ECO:0000256" key="1">
    <source>
        <dbReference type="ARBA" id="ARBA00022737"/>
    </source>
</evidence>
<keyword evidence="6" id="KW-1185">Reference proteome</keyword>
<dbReference type="GO" id="GO:0003824">
    <property type="term" value="F:catalytic activity"/>
    <property type="evidence" value="ECO:0007669"/>
    <property type="project" value="InterPro"/>
</dbReference>
<dbReference type="Pfam" id="PF22939">
    <property type="entry name" value="WHD_GPIID"/>
    <property type="match status" value="1"/>
</dbReference>
<dbReference type="Gene3D" id="1.25.40.20">
    <property type="entry name" value="Ankyrin repeat-containing domain"/>
    <property type="match status" value="2"/>
</dbReference>
<feature type="repeat" description="ANK" evidence="2">
    <location>
        <begin position="988"/>
        <end position="1012"/>
    </location>
</feature>
<dbReference type="EMBL" id="AP024448">
    <property type="protein sequence ID" value="BCS27795.1"/>
    <property type="molecule type" value="Genomic_DNA"/>
</dbReference>
<protein>
    <recommendedName>
        <fullName evidence="7">NACHT domain-containing protein</fullName>
    </recommendedName>
</protein>
<dbReference type="SUPFAM" id="SSF53167">
    <property type="entry name" value="Purine and uridine phosphorylases"/>
    <property type="match status" value="1"/>
</dbReference>
<name>A0A7R7XU60_9EURO</name>
<dbReference type="SUPFAM" id="SSF52540">
    <property type="entry name" value="P-loop containing nucleoside triphosphate hydrolases"/>
    <property type="match status" value="1"/>
</dbReference>
<dbReference type="InterPro" id="IPR053137">
    <property type="entry name" value="NLR-like"/>
</dbReference>
<evidence type="ECO:0000256" key="2">
    <source>
        <dbReference type="PROSITE-ProRule" id="PRU00023"/>
    </source>
</evidence>
<dbReference type="PROSITE" id="PS50088">
    <property type="entry name" value="ANK_REPEAT"/>
    <property type="match status" value="4"/>
</dbReference>
<feature type="repeat" description="ANK" evidence="2">
    <location>
        <begin position="920"/>
        <end position="943"/>
    </location>
</feature>
<feature type="domain" description="GPI inositol-deacylase winged helix" evidence="3">
    <location>
        <begin position="677"/>
        <end position="754"/>
    </location>
</feature>
<dbReference type="GO" id="GO:0009116">
    <property type="term" value="P:nucleoside metabolic process"/>
    <property type="evidence" value="ECO:0007669"/>
    <property type="project" value="InterPro"/>
</dbReference>
<dbReference type="PANTHER" id="PTHR46082">
    <property type="entry name" value="ATP/GTP-BINDING PROTEIN-RELATED"/>
    <property type="match status" value="1"/>
</dbReference>
<dbReference type="InterPro" id="IPR054471">
    <property type="entry name" value="GPIID_WHD"/>
</dbReference>
<organism evidence="5 6">
    <name type="scientific">Aspergillus puulaauensis</name>
    <dbReference type="NCBI Taxonomy" id="1220207"/>
    <lineage>
        <taxon>Eukaryota</taxon>
        <taxon>Fungi</taxon>
        <taxon>Dikarya</taxon>
        <taxon>Ascomycota</taxon>
        <taxon>Pezizomycotina</taxon>
        <taxon>Eurotiomycetes</taxon>
        <taxon>Eurotiomycetidae</taxon>
        <taxon>Eurotiales</taxon>
        <taxon>Aspergillaceae</taxon>
        <taxon>Aspergillus</taxon>
    </lineage>
</organism>
<dbReference type="PROSITE" id="PS50297">
    <property type="entry name" value="ANK_REP_REGION"/>
    <property type="match status" value="3"/>
</dbReference>
<proteinExistence type="predicted"/>
<dbReference type="GeneID" id="64977800"/>
<dbReference type="Pfam" id="PF13637">
    <property type="entry name" value="Ank_4"/>
    <property type="match status" value="1"/>
</dbReference>
<feature type="repeat" description="ANK" evidence="2">
    <location>
        <begin position="852"/>
        <end position="885"/>
    </location>
</feature>
<sequence>MSGNLQPLGHEDYTVGWICALPKTELVAAEAMLDEEHPVLPAAQPEDENTYSLGRIGDHNVVIACLPAEQTGKASAATVAKDMLRSFPAVRFGLMVGIGGGAPYYGSQSDDEEYSDSEEELSDDIRDIRLGDVVISLHTKDTEAVVQYDFGKSVQGKEFVHTGGKLNKPPLVLLNAIARLQGQHVRKGNRIPELLQEALDKYPLIADSFRYPAAAKDRLFKPGTIHIESKKSCKLCCGPDNSNIVRRPDRATTAPNIHYGTVGSADQVMKDTVLRDQWAEEENIICFEMEAAGLMDSYPCLVIRGICDYADSHKNKAWHPYAAATAASYAKELLLLMPGQDVAGLTPIKQMFNQLGRIEESTTEVRRAVLSSQEEKQRSKILSSLSTLDYNTRQIDIFARRTEGTGTWFLNTNSFITWRDTSGQALYCPGIPGAGKTVLTSVIIDHLRPKLADNNAALAFIYCSYNDRNNADDIIRCVLKQIASQIPSLPDEVRRLYDLYKSQNKPTPRTDDVIQTIRSVATRVSRVYVVIDALDECLDDYRTDLLDALNKLMPLMNILVTARPVASIKDSLRPDLEQRIEAVNDDIVTYIEAQITGKRLKLSNELLKKPELRSQIVNELVASAKGMFLHARFHMEQLVPKHNILDLRNALKNLPKTSDQIYEKAMERVQSQDNETVSLANRTLQCVIGAVRLLHIRELQHALAVREGDYDIDDEALTAPNHLLSICAGLLTIDEEDGVLRLVHYTAQEFFKKHEHRYFSDIQEELTSICLTYLSLGVLDVYCQDDNDWWWIDNYVLLEYAAMNLGEHASGGIKGAMLQTAVSLFLNETKVTVVADMALAGHPDSWVRGSPNGITGIHYASYLGLADVVGQLLEQVGEEIDRKDTWARSPLSWAAEGGHAAVVKLLLDTDKVALDSRDHEGQTPLLYAADGGHEAVVKLLLDRKKVNIDLKDPWGRTPLLLATQGGHEAVVKLLLETGKVDIDSRTDEGRTPLSFAAWKGHEAVVKLLLETGKVDIDSKDFKSWTPLRWAEEYGHKGVVALLYHENKMDVDTECLDG</sequence>
<dbReference type="OrthoDB" id="1577640at2759"/>
<evidence type="ECO:0000259" key="3">
    <source>
        <dbReference type="Pfam" id="PF22939"/>
    </source>
</evidence>
<dbReference type="Gene3D" id="3.40.50.1580">
    <property type="entry name" value="Nucleoside phosphorylase domain"/>
    <property type="match status" value="1"/>
</dbReference>
<reference evidence="5" key="1">
    <citation type="submission" date="2021-01" db="EMBL/GenBank/DDBJ databases">
        <authorList>
            <consortium name="Aspergillus puulaauensis MK2 genome sequencing consortium"/>
            <person name="Kazuki M."/>
            <person name="Futagami T."/>
        </authorList>
    </citation>
    <scope>NUCLEOTIDE SEQUENCE</scope>
    <source>
        <strain evidence="5">MK2</strain>
    </source>
</reference>
<dbReference type="InterPro" id="IPR056884">
    <property type="entry name" value="NPHP3-like_N"/>
</dbReference>
<dbReference type="Pfam" id="PF12796">
    <property type="entry name" value="Ank_2"/>
    <property type="match status" value="1"/>
</dbReference>
<evidence type="ECO:0000259" key="4">
    <source>
        <dbReference type="Pfam" id="PF24883"/>
    </source>
</evidence>
<dbReference type="PANTHER" id="PTHR46082:SF11">
    <property type="entry name" value="AAA+ ATPASE DOMAIN-CONTAINING PROTEIN-RELATED"/>
    <property type="match status" value="1"/>
</dbReference>
<evidence type="ECO:0000313" key="6">
    <source>
        <dbReference type="Proteomes" id="UP000654913"/>
    </source>
</evidence>
<dbReference type="SMART" id="SM00248">
    <property type="entry name" value="ANK"/>
    <property type="match status" value="6"/>
</dbReference>
<keyword evidence="2" id="KW-0040">ANK repeat</keyword>
<dbReference type="Proteomes" id="UP000654913">
    <property type="component" value="Chromosome 6"/>
</dbReference>
<evidence type="ECO:0008006" key="7">
    <source>
        <dbReference type="Google" id="ProtNLM"/>
    </source>
</evidence>
<gene>
    <name evidence="5" type="ORF">APUU_60843S</name>
</gene>
<dbReference type="RefSeq" id="XP_041559989.1">
    <property type="nucleotide sequence ID" value="XM_041694128.1"/>
</dbReference>
<reference evidence="5" key="2">
    <citation type="submission" date="2021-02" db="EMBL/GenBank/DDBJ databases">
        <title>Aspergillus puulaauensis MK2 genome sequence.</title>
        <authorList>
            <person name="Futagami T."/>
            <person name="Mori K."/>
            <person name="Kadooka C."/>
            <person name="Tanaka T."/>
        </authorList>
    </citation>
    <scope>NUCLEOTIDE SEQUENCE</scope>
    <source>
        <strain evidence="5">MK2</strain>
    </source>
</reference>
<accession>A0A7R7XU60</accession>